<dbReference type="SUPFAM" id="SSF81338">
    <property type="entry name" value="Aquaporin-like"/>
    <property type="match status" value="1"/>
</dbReference>
<dbReference type="InterPro" id="IPR000425">
    <property type="entry name" value="MIP"/>
</dbReference>
<accession>A0AAV2SY69</accession>
<dbReference type="AlphaFoldDB" id="A0AAV2SY69"/>
<evidence type="ECO:0000256" key="7">
    <source>
        <dbReference type="RuleBase" id="RU000477"/>
    </source>
</evidence>
<protein>
    <recommendedName>
        <fullName evidence="11">Aquaporin</fullName>
    </recommendedName>
</protein>
<dbReference type="Pfam" id="PF00230">
    <property type="entry name" value="MIP"/>
    <property type="match status" value="1"/>
</dbReference>
<evidence type="ECO:0000256" key="8">
    <source>
        <dbReference type="SAM" id="Phobius"/>
    </source>
</evidence>
<dbReference type="InterPro" id="IPR050363">
    <property type="entry name" value="MIP/Aquaporin"/>
</dbReference>
<dbReference type="GO" id="GO:0015254">
    <property type="term" value="F:glycerol channel activity"/>
    <property type="evidence" value="ECO:0007669"/>
    <property type="project" value="TreeGrafter"/>
</dbReference>
<feature type="transmembrane region" description="Helical" evidence="8">
    <location>
        <begin position="244"/>
        <end position="264"/>
    </location>
</feature>
<organism evidence="9 10">
    <name type="scientific">Calicophoron daubneyi</name>
    <name type="common">Rumen fluke</name>
    <name type="synonym">Paramphistomum daubneyi</name>
    <dbReference type="NCBI Taxonomy" id="300641"/>
    <lineage>
        <taxon>Eukaryota</taxon>
        <taxon>Metazoa</taxon>
        <taxon>Spiralia</taxon>
        <taxon>Lophotrochozoa</taxon>
        <taxon>Platyhelminthes</taxon>
        <taxon>Trematoda</taxon>
        <taxon>Digenea</taxon>
        <taxon>Plagiorchiida</taxon>
        <taxon>Pronocephalata</taxon>
        <taxon>Paramphistomoidea</taxon>
        <taxon>Paramphistomidae</taxon>
        <taxon>Calicophoron</taxon>
    </lineage>
</organism>
<feature type="transmembrane region" description="Helical" evidence="8">
    <location>
        <begin position="36"/>
        <end position="58"/>
    </location>
</feature>
<keyword evidence="6 8" id="KW-0472">Membrane</keyword>
<proteinExistence type="inferred from homology"/>
<dbReference type="GO" id="GO:0016323">
    <property type="term" value="C:basolateral plasma membrane"/>
    <property type="evidence" value="ECO:0007669"/>
    <property type="project" value="TreeGrafter"/>
</dbReference>
<reference evidence="9" key="1">
    <citation type="submission" date="2024-06" db="EMBL/GenBank/DDBJ databases">
        <authorList>
            <person name="Liu X."/>
            <person name="Lenzi L."/>
            <person name="Haldenby T S."/>
            <person name="Uol C."/>
        </authorList>
    </citation>
    <scope>NUCLEOTIDE SEQUENCE</scope>
</reference>
<keyword evidence="4 7" id="KW-0812">Transmembrane</keyword>
<feature type="transmembrane region" description="Helical" evidence="8">
    <location>
        <begin position="164"/>
        <end position="182"/>
    </location>
</feature>
<evidence type="ECO:0000256" key="3">
    <source>
        <dbReference type="ARBA" id="ARBA00022448"/>
    </source>
</evidence>
<evidence type="ECO:0000313" key="10">
    <source>
        <dbReference type="Proteomes" id="UP001497525"/>
    </source>
</evidence>
<dbReference type="GO" id="GO:0015250">
    <property type="term" value="F:water channel activity"/>
    <property type="evidence" value="ECO:0007669"/>
    <property type="project" value="TreeGrafter"/>
</dbReference>
<comment type="subcellular location">
    <subcellularLocation>
        <location evidence="1">Membrane</location>
        <topology evidence="1">Multi-pass membrane protein</topology>
    </subcellularLocation>
</comment>
<evidence type="ECO:0000313" key="9">
    <source>
        <dbReference type="EMBL" id="CAL5129340.1"/>
    </source>
</evidence>
<dbReference type="PANTHER" id="PTHR43829">
    <property type="entry name" value="AQUAPORIN OR AQUAGLYCEROPORIN RELATED"/>
    <property type="match status" value="1"/>
</dbReference>
<feature type="transmembrane region" description="Helical" evidence="8">
    <location>
        <begin position="110"/>
        <end position="132"/>
    </location>
</feature>
<evidence type="ECO:0000256" key="5">
    <source>
        <dbReference type="ARBA" id="ARBA00022989"/>
    </source>
</evidence>
<evidence type="ECO:0000256" key="4">
    <source>
        <dbReference type="ARBA" id="ARBA00022692"/>
    </source>
</evidence>
<sequence>MTMSLKREVWHEYYQRKLHRWAEPLRLTYHPLFRACLGEALGTFIFVILLLGSCAQYHLGTNQSFLSLSLGSGMAVTFGVIICMVCGYGLLNPALCLGFAIIGKVPWFDFLWVSLAEYIAAYLGALYVFAVYENQIHTVDPDLTMEKTGIIFVTRPGTTNTVGFWDQVVSTAILACVCLAMIDKNNIKIPLYLIPLYVGLLIYAITGGFCINAGAALNPARDFSPRLALLTVGYGVDCFKDMDYYFWVPIIGPYVGAVTGSILYETIIGIHVRGVANLSKKTLTESVSNSEDDSVQ</sequence>
<keyword evidence="5 8" id="KW-1133">Transmembrane helix</keyword>
<keyword evidence="3 7" id="KW-0813">Transport</keyword>
<dbReference type="PRINTS" id="PR00783">
    <property type="entry name" value="MINTRINSICP"/>
</dbReference>
<comment type="caution">
    <text evidence="9">The sequence shown here is derived from an EMBL/GenBank/DDBJ whole genome shotgun (WGS) entry which is preliminary data.</text>
</comment>
<dbReference type="PANTHER" id="PTHR43829:SF9">
    <property type="entry name" value="AQUAPORIN-9"/>
    <property type="match status" value="1"/>
</dbReference>
<dbReference type="Proteomes" id="UP001497525">
    <property type="component" value="Unassembled WGS sequence"/>
</dbReference>
<gene>
    <name evidence="9" type="ORF">CDAUBV1_LOCUS273</name>
</gene>
<evidence type="ECO:0008006" key="11">
    <source>
        <dbReference type="Google" id="ProtNLM"/>
    </source>
</evidence>
<dbReference type="Gene3D" id="1.20.1080.10">
    <property type="entry name" value="Glycerol uptake facilitator protein"/>
    <property type="match status" value="1"/>
</dbReference>
<name>A0AAV2SY69_CALDB</name>
<evidence type="ECO:0000256" key="1">
    <source>
        <dbReference type="ARBA" id="ARBA00004141"/>
    </source>
</evidence>
<feature type="transmembrane region" description="Helical" evidence="8">
    <location>
        <begin position="78"/>
        <end position="103"/>
    </location>
</feature>
<evidence type="ECO:0000256" key="2">
    <source>
        <dbReference type="ARBA" id="ARBA00006175"/>
    </source>
</evidence>
<dbReference type="EMBL" id="CAXLJL010000001">
    <property type="protein sequence ID" value="CAL5129340.1"/>
    <property type="molecule type" value="Genomic_DNA"/>
</dbReference>
<comment type="similarity">
    <text evidence="2 7">Belongs to the MIP/aquaporin (TC 1.A.8) family.</text>
</comment>
<dbReference type="InterPro" id="IPR023271">
    <property type="entry name" value="Aquaporin-like"/>
</dbReference>
<evidence type="ECO:0000256" key="6">
    <source>
        <dbReference type="ARBA" id="ARBA00023136"/>
    </source>
</evidence>
<feature type="transmembrane region" description="Helical" evidence="8">
    <location>
        <begin position="194"/>
        <end position="217"/>
    </location>
</feature>